<reference evidence="2 3" key="2">
    <citation type="submission" date="2019-04" db="EMBL/GenBank/DDBJ databases">
        <title>The genome sequence of big-headed turtle.</title>
        <authorList>
            <person name="Gong S."/>
        </authorList>
    </citation>
    <scope>NUCLEOTIDE SEQUENCE [LARGE SCALE GENOMIC DNA]</scope>
    <source>
        <strain evidence="2">DO16091913</strain>
        <tissue evidence="2">Muscle</tissue>
    </source>
</reference>
<accession>A0A4D9EK91</accession>
<gene>
    <name evidence="2" type="ORF">DR999_PMT07664</name>
</gene>
<comment type="caution">
    <text evidence="2">The sequence shown here is derived from an EMBL/GenBank/DDBJ whole genome shotgun (WGS) entry which is preliminary data.</text>
</comment>
<feature type="region of interest" description="Disordered" evidence="1">
    <location>
        <begin position="1"/>
        <end position="25"/>
    </location>
</feature>
<evidence type="ECO:0000256" key="1">
    <source>
        <dbReference type="SAM" id="MobiDB-lite"/>
    </source>
</evidence>
<evidence type="ECO:0000313" key="2">
    <source>
        <dbReference type="EMBL" id="TFK09375.1"/>
    </source>
</evidence>
<dbReference type="AlphaFoldDB" id="A0A4D9EK91"/>
<reference evidence="2 3" key="1">
    <citation type="submission" date="2019-04" db="EMBL/GenBank/DDBJ databases">
        <title>Draft genome of the big-headed turtle Platysternon megacephalum.</title>
        <authorList>
            <person name="Gong S."/>
        </authorList>
    </citation>
    <scope>NUCLEOTIDE SEQUENCE [LARGE SCALE GENOMIC DNA]</scope>
    <source>
        <strain evidence="2">DO16091913</strain>
        <tissue evidence="2">Muscle</tissue>
    </source>
</reference>
<protein>
    <submittedName>
        <fullName evidence="2">Hermansky-Pudlak syndrome 5 protein</fullName>
    </submittedName>
</protein>
<name>A0A4D9EK91_9SAUR</name>
<dbReference type="EMBL" id="QXTE01000054">
    <property type="protein sequence ID" value="TFK09375.1"/>
    <property type="molecule type" value="Genomic_DNA"/>
</dbReference>
<sequence length="50" mass="5647">MQYSVHAVPDMISTPKRKGENKETKTIEGVRTVDVSGTVEEPPERRGIRH</sequence>
<dbReference type="Proteomes" id="UP000297703">
    <property type="component" value="Unassembled WGS sequence"/>
</dbReference>
<keyword evidence="3" id="KW-1185">Reference proteome</keyword>
<proteinExistence type="predicted"/>
<evidence type="ECO:0000313" key="3">
    <source>
        <dbReference type="Proteomes" id="UP000297703"/>
    </source>
</evidence>
<organism evidence="2 3">
    <name type="scientific">Platysternon megacephalum</name>
    <name type="common">big-headed turtle</name>
    <dbReference type="NCBI Taxonomy" id="55544"/>
    <lineage>
        <taxon>Eukaryota</taxon>
        <taxon>Metazoa</taxon>
        <taxon>Chordata</taxon>
        <taxon>Craniata</taxon>
        <taxon>Vertebrata</taxon>
        <taxon>Euteleostomi</taxon>
        <taxon>Archelosauria</taxon>
        <taxon>Testudinata</taxon>
        <taxon>Testudines</taxon>
        <taxon>Cryptodira</taxon>
        <taxon>Durocryptodira</taxon>
        <taxon>Testudinoidea</taxon>
        <taxon>Platysternidae</taxon>
        <taxon>Platysternon</taxon>
    </lineage>
</organism>